<organism evidence="2 3">
    <name type="scientific">Clostridium cadaveris</name>
    <dbReference type="NCBI Taxonomy" id="1529"/>
    <lineage>
        <taxon>Bacteria</taxon>
        <taxon>Bacillati</taxon>
        <taxon>Bacillota</taxon>
        <taxon>Clostridia</taxon>
        <taxon>Eubacteriales</taxon>
        <taxon>Clostridiaceae</taxon>
        <taxon>Clostridium</taxon>
    </lineage>
</organism>
<feature type="transmembrane region" description="Helical" evidence="1">
    <location>
        <begin position="432"/>
        <end position="450"/>
    </location>
</feature>
<feature type="transmembrane region" description="Helical" evidence="1">
    <location>
        <begin position="383"/>
        <end position="401"/>
    </location>
</feature>
<dbReference type="Proteomes" id="UP000246114">
    <property type="component" value="Unassembled WGS sequence"/>
</dbReference>
<name>A0A316LYA6_9CLOT</name>
<feature type="transmembrane region" description="Helical" evidence="1">
    <location>
        <begin position="63"/>
        <end position="81"/>
    </location>
</feature>
<feature type="transmembrane region" description="Helical" evidence="1">
    <location>
        <begin position="161"/>
        <end position="189"/>
    </location>
</feature>
<keyword evidence="1" id="KW-0472">Membrane</keyword>
<dbReference type="EMBL" id="QAMZ01000058">
    <property type="protein sequence ID" value="PWL51257.1"/>
    <property type="molecule type" value="Genomic_DNA"/>
</dbReference>
<proteinExistence type="predicted"/>
<evidence type="ECO:0000256" key="1">
    <source>
        <dbReference type="SAM" id="Phobius"/>
    </source>
</evidence>
<protein>
    <submittedName>
        <fullName evidence="2">ABC transporter permease</fullName>
    </submittedName>
</protein>
<keyword evidence="1" id="KW-1133">Transmembrane helix</keyword>
<dbReference type="AlphaFoldDB" id="A0A316LYA6"/>
<feature type="transmembrane region" description="Helical" evidence="1">
    <location>
        <begin position="524"/>
        <end position="540"/>
    </location>
</feature>
<feature type="transmembrane region" description="Helical" evidence="1">
    <location>
        <begin position="344"/>
        <end position="363"/>
    </location>
</feature>
<feature type="transmembrane region" description="Helical" evidence="1">
    <location>
        <begin position="456"/>
        <end position="477"/>
    </location>
</feature>
<gene>
    <name evidence="2" type="ORF">DBY38_15135</name>
</gene>
<feature type="transmembrane region" description="Helical" evidence="1">
    <location>
        <begin position="87"/>
        <end position="113"/>
    </location>
</feature>
<feature type="transmembrane region" description="Helical" evidence="1">
    <location>
        <begin position="498"/>
        <end position="518"/>
    </location>
</feature>
<feature type="transmembrane region" description="Helical" evidence="1">
    <location>
        <begin position="134"/>
        <end position="155"/>
    </location>
</feature>
<evidence type="ECO:0000313" key="2">
    <source>
        <dbReference type="EMBL" id="PWL51257.1"/>
    </source>
</evidence>
<sequence>MSEFKFLKFLDKFQGIYEKFDVDYEKMRLILKVKLTMDERRVPTIMKDNRNEDKGKNKFMKSLLFYGLMGLFIGMITFLPINKMYVYTMFFGMFMFLVLTVFISDFSSVLLDVRDRNLIATRGVSSRTINAAKITHICYYVFLISLSLCWLAIIGTFKSGILTGILFLVEIFIADIFMIVITALLYFFILKFFNGEKVKDIINFVQIILTIVMAVGYQFLGRIFNLVDFNITYTEKLWNLIFPPMWFSSPIYLAEGGRISSINIALTVIAVVVPLISIMIYIKQSNNFELYLAKLNSSDSKEKEKRKGVFFKLGRVFCRSNAEKAYYTLANSIMKKEREFKLKVYPSLGFTIVFPLLFIFIFSQDNKFSSLLEWQNSLANSKNYLNIYFFALMISTVMTMLQYSQCYKAAWIFKTSPLTDEGEIYRGSYKAFLFNVLLPLYLFESIIFILCFKVKVIIHLIIALLFITLMIPSLHMMNNFSLPFTEEFNAGDNSSNNVIIAILSLCVVGAGAFIHNILGQRIEMLSIYGVVLIILNVVMWRKIAMKKEIIN</sequence>
<accession>A0A316LYA6</accession>
<feature type="transmembrane region" description="Helical" evidence="1">
    <location>
        <begin position="262"/>
        <end position="282"/>
    </location>
</feature>
<evidence type="ECO:0000313" key="3">
    <source>
        <dbReference type="Proteomes" id="UP000246114"/>
    </source>
</evidence>
<reference evidence="2 3" key="1">
    <citation type="submission" date="2018-03" db="EMBL/GenBank/DDBJ databases">
        <title>The uncultured portion of the human microbiome is neutrally assembled.</title>
        <authorList>
            <person name="Jeraldo P."/>
            <person name="Boardman L."/>
            <person name="White B.A."/>
            <person name="Nelson H."/>
            <person name="Goldenfeld N."/>
            <person name="Chia N."/>
        </authorList>
    </citation>
    <scope>NUCLEOTIDE SEQUENCE [LARGE SCALE GENOMIC DNA]</scope>
    <source>
        <strain evidence="2">CIM:MAG 903</strain>
    </source>
</reference>
<keyword evidence="1" id="KW-0812">Transmembrane</keyword>
<feature type="transmembrane region" description="Helical" evidence="1">
    <location>
        <begin position="201"/>
        <end position="220"/>
    </location>
</feature>
<comment type="caution">
    <text evidence="2">The sequence shown here is derived from an EMBL/GenBank/DDBJ whole genome shotgun (WGS) entry which is preliminary data.</text>
</comment>